<proteinExistence type="inferred from homology"/>
<feature type="coiled-coil region" evidence="8">
    <location>
        <begin position="150"/>
        <end position="180"/>
    </location>
</feature>
<dbReference type="PANTHER" id="PTHR30329">
    <property type="entry name" value="STATOR ELEMENT OF FLAGELLAR MOTOR COMPLEX"/>
    <property type="match status" value="1"/>
</dbReference>
<keyword evidence="5" id="KW-1133">Transmembrane helix</keyword>
<dbReference type="InterPro" id="IPR036737">
    <property type="entry name" value="OmpA-like_sf"/>
</dbReference>
<dbReference type="SUPFAM" id="SSF103088">
    <property type="entry name" value="OmpA-like"/>
    <property type="match status" value="1"/>
</dbReference>
<evidence type="ECO:0000256" key="3">
    <source>
        <dbReference type="ARBA" id="ARBA00022475"/>
    </source>
</evidence>
<dbReference type="AlphaFoldDB" id="A0A0A0E9V1"/>
<name>A0A0A0E9V1_9RHOB</name>
<dbReference type="PROSITE" id="PS51123">
    <property type="entry name" value="OMPA_2"/>
    <property type="match status" value="1"/>
</dbReference>
<evidence type="ECO:0000256" key="1">
    <source>
        <dbReference type="ARBA" id="ARBA00004162"/>
    </source>
</evidence>
<keyword evidence="8" id="KW-0175">Coiled coil</keyword>
<sequence length="331" mass="35938">MATNEPIIIKKIEEDGGGGHHGGGWKVAYADFMTAMMAFFLLLWILAASDEEALRGLADYFTPSLSQAGGTGQGMLAGTIVASDGVNGGSNDPGSRSTAQVPNFGQENPLAVFDSRLRDERTEVIVEYETQEDGTMVEATPEPTPEASAVEEATQEMAEAEARAQEIAERNAEMQALEEEIIAHVVERSDLQEFQDNLRFDRTPDGLLVQIVDKEGRSMFARGSSRVDARTRSLIRIIGEAIMDLPNPIVISGHTDSVPFSSNQGYSNWELSADRANATRRVLIDTGVSPARITRISGLAATEPLTPETPDAAENRRISVLLSYPNTRVDR</sequence>
<evidence type="ECO:0000259" key="10">
    <source>
        <dbReference type="PROSITE" id="PS51123"/>
    </source>
</evidence>
<dbReference type="STRING" id="1461694.ATO9_20840"/>
<evidence type="ECO:0000256" key="6">
    <source>
        <dbReference type="ARBA" id="ARBA00023136"/>
    </source>
</evidence>
<dbReference type="Pfam" id="PF13677">
    <property type="entry name" value="MotB_plug"/>
    <property type="match status" value="1"/>
</dbReference>
<dbReference type="PANTHER" id="PTHR30329:SF21">
    <property type="entry name" value="LIPOPROTEIN YIAD-RELATED"/>
    <property type="match status" value="1"/>
</dbReference>
<evidence type="ECO:0000256" key="4">
    <source>
        <dbReference type="ARBA" id="ARBA00022692"/>
    </source>
</evidence>
<dbReference type="Gene3D" id="3.30.1330.60">
    <property type="entry name" value="OmpA-like domain"/>
    <property type="match status" value="1"/>
</dbReference>
<keyword evidence="12" id="KW-1185">Reference proteome</keyword>
<evidence type="ECO:0000313" key="11">
    <source>
        <dbReference type="EMBL" id="KGM46975.1"/>
    </source>
</evidence>
<dbReference type="OrthoDB" id="7170686at2"/>
<evidence type="ECO:0000256" key="2">
    <source>
        <dbReference type="ARBA" id="ARBA00008914"/>
    </source>
</evidence>
<protein>
    <submittedName>
        <fullName evidence="11">Chemotaxis protein MotB</fullName>
    </submittedName>
</protein>
<organism evidence="11 12">
    <name type="scientific">Pseudooceanicola atlanticus</name>
    <dbReference type="NCBI Taxonomy" id="1461694"/>
    <lineage>
        <taxon>Bacteria</taxon>
        <taxon>Pseudomonadati</taxon>
        <taxon>Pseudomonadota</taxon>
        <taxon>Alphaproteobacteria</taxon>
        <taxon>Rhodobacterales</taxon>
        <taxon>Paracoccaceae</taxon>
        <taxon>Pseudooceanicola</taxon>
    </lineage>
</organism>
<comment type="subcellular location">
    <subcellularLocation>
        <location evidence="1">Cell membrane</location>
        <topology evidence="1">Single-pass membrane protein</topology>
    </subcellularLocation>
</comment>
<accession>A0A0A0E9V1</accession>
<evidence type="ECO:0000256" key="9">
    <source>
        <dbReference type="SAM" id="MobiDB-lite"/>
    </source>
</evidence>
<comment type="caution">
    <text evidence="11">The sequence shown here is derived from an EMBL/GenBank/DDBJ whole genome shotgun (WGS) entry which is preliminary data.</text>
</comment>
<dbReference type="InterPro" id="IPR025713">
    <property type="entry name" value="MotB-like_N_dom"/>
</dbReference>
<dbReference type="InterPro" id="IPR006665">
    <property type="entry name" value="OmpA-like"/>
</dbReference>
<dbReference type="RefSeq" id="WP_043753855.1">
    <property type="nucleotide sequence ID" value="NZ_AQQX01000016.1"/>
</dbReference>
<keyword evidence="4" id="KW-0812">Transmembrane</keyword>
<feature type="compositionally biased region" description="Polar residues" evidence="9">
    <location>
        <begin position="89"/>
        <end position="105"/>
    </location>
</feature>
<evidence type="ECO:0000256" key="5">
    <source>
        <dbReference type="ARBA" id="ARBA00022989"/>
    </source>
</evidence>
<keyword evidence="3" id="KW-1003">Cell membrane</keyword>
<evidence type="ECO:0000313" key="12">
    <source>
        <dbReference type="Proteomes" id="UP000030004"/>
    </source>
</evidence>
<reference evidence="11 12" key="1">
    <citation type="journal article" date="2015" name="Antonie Van Leeuwenhoek">
        <title>Pseudooceanicola atlanticus gen. nov. sp. nov., isolated from surface seawater of the Atlantic Ocean and reclassification of Oceanicola batsensis, Oceanicola marinus, Oceanicola nitratireducens, Oceanicola nanhaiensis, Oceanicola antarcticus and Oceanicola flagellatus, as Pseudooceanicola batsensis comb. nov., Pseudooceanicola marinus comb. nov., Pseudooceanicola nitratireducens comb. nov., Pseudooceanicola nanhaiensis comb. nov., Pseudooceanicola antarcticus comb. nov., and Pseudooceanicola flagellatus comb. nov.</title>
        <authorList>
            <person name="Lai Q."/>
            <person name="Li G."/>
            <person name="Liu X."/>
            <person name="Du Y."/>
            <person name="Sun F."/>
            <person name="Shao Z."/>
        </authorList>
    </citation>
    <scope>NUCLEOTIDE SEQUENCE [LARGE SCALE GENOMIC DNA]</scope>
    <source>
        <strain evidence="11 12">22II-s11g</strain>
    </source>
</reference>
<dbReference type="GO" id="GO:0005886">
    <property type="term" value="C:plasma membrane"/>
    <property type="evidence" value="ECO:0007669"/>
    <property type="project" value="UniProtKB-SubCell"/>
</dbReference>
<dbReference type="eggNOG" id="COG1360">
    <property type="taxonomic scope" value="Bacteria"/>
</dbReference>
<feature type="domain" description="OmpA-like" evidence="10">
    <location>
        <begin position="207"/>
        <end position="331"/>
    </location>
</feature>
<keyword evidence="6 7" id="KW-0472">Membrane</keyword>
<dbReference type="EMBL" id="AQQX01000016">
    <property type="protein sequence ID" value="KGM46975.1"/>
    <property type="molecule type" value="Genomic_DNA"/>
</dbReference>
<dbReference type="Pfam" id="PF00691">
    <property type="entry name" value="OmpA"/>
    <property type="match status" value="1"/>
</dbReference>
<gene>
    <name evidence="11" type="ORF">ATO9_20840</name>
</gene>
<comment type="similarity">
    <text evidence="2">Belongs to the MotB family.</text>
</comment>
<dbReference type="CDD" id="cd07185">
    <property type="entry name" value="OmpA_C-like"/>
    <property type="match status" value="1"/>
</dbReference>
<dbReference type="Proteomes" id="UP000030004">
    <property type="component" value="Unassembled WGS sequence"/>
</dbReference>
<feature type="region of interest" description="Disordered" evidence="9">
    <location>
        <begin position="85"/>
        <end position="105"/>
    </location>
</feature>
<evidence type="ECO:0000256" key="7">
    <source>
        <dbReference type="PROSITE-ProRule" id="PRU00473"/>
    </source>
</evidence>
<dbReference type="InterPro" id="IPR050330">
    <property type="entry name" value="Bact_OuterMem_StrucFunc"/>
</dbReference>
<evidence type="ECO:0000256" key="8">
    <source>
        <dbReference type="SAM" id="Coils"/>
    </source>
</evidence>